<accession>A0A8H7CM46</accession>
<dbReference type="AlphaFoldDB" id="A0A8H7CM46"/>
<dbReference type="EMBL" id="JACAZH010000028">
    <property type="protein sequence ID" value="KAF7340992.1"/>
    <property type="molecule type" value="Genomic_DNA"/>
</dbReference>
<reference evidence="1" key="1">
    <citation type="submission" date="2020-05" db="EMBL/GenBank/DDBJ databases">
        <title>Mycena genomes resolve the evolution of fungal bioluminescence.</title>
        <authorList>
            <person name="Tsai I.J."/>
        </authorList>
    </citation>
    <scope>NUCLEOTIDE SEQUENCE</scope>
    <source>
        <strain evidence="1">160909Yilan</strain>
    </source>
</reference>
<dbReference type="Gene3D" id="3.80.10.10">
    <property type="entry name" value="Ribonuclease Inhibitor"/>
    <property type="match status" value="1"/>
</dbReference>
<protein>
    <submittedName>
        <fullName evidence="1">Uncharacterized protein</fullName>
    </submittedName>
</protein>
<gene>
    <name evidence="1" type="ORF">MSAN_02084600</name>
</gene>
<organism evidence="1 2">
    <name type="scientific">Mycena sanguinolenta</name>
    <dbReference type="NCBI Taxonomy" id="230812"/>
    <lineage>
        <taxon>Eukaryota</taxon>
        <taxon>Fungi</taxon>
        <taxon>Dikarya</taxon>
        <taxon>Basidiomycota</taxon>
        <taxon>Agaricomycotina</taxon>
        <taxon>Agaricomycetes</taxon>
        <taxon>Agaricomycetidae</taxon>
        <taxon>Agaricales</taxon>
        <taxon>Marasmiineae</taxon>
        <taxon>Mycenaceae</taxon>
        <taxon>Mycena</taxon>
    </lineage>
</organism>
<dbReference type="OrthoDB" id="2864564at2759"/>
<name>A0A8H7CM46_9AGAR</name>
<dbReference type="Proteomes" id="UP000623467">
    <property type="component" value="Unassembled WGS sequence"/>
</dbReference>
<evidence type="ECO:0000313" key="1">
    <source>
        <dbReference type="EMBL" id="KAF7340992.1"/>
    </source>
</evidence>
<comment type="caution">
    <text evidence="1">The sequence shown here is derived from an EMBL/GenBank/DDBJ whole genome shotgun (WGS) entry which is preliminary data.</text>
</comment>
<dbReference type="InterPro" id="IPR032675">
    <property type="entry name" value="LRR_dom_sf"/>
</dbReference>
<keyword evidence="2" id="KW-1185">Reference proteome</keyword>
<sequence length="436" mass="49346">MFHRIAHPLLFRDLEFHPYVCLAVTNCPPSGLLVPEEERISSLFHRLQFWSSPDIARLVRTCRVSDWSNEDVILPNCGTNGRTFRRAEDPYILLTAFFDALPRFASLPTGLLRNLRILEVNLCSVVQGEVVDTGELASLHVTQFTFRHHPVAEPCVENWVPLLNPLILTHMNLAYNEGVLAQIVQATTTTFPCVRSLNITMRLSLPSWSQILSKFPAIEVLQVKRFRCDNAVSEPREPLRELLPALSKYTGPAQLLQFLVPIPTLRRVSVSMGGQSLDDIVQSASVTSTANNVTSLQAKIIDMATNELFFEAVCAMCSVFSRLTELHLKIVESPWCRDDWDSNAFKPEEFLEELEQQSPLPMCIQKLALHWDFPAGNPVGADDFGPPDLNSVKDALVAEYPELRMIWVQGSGIMYLWRRERGATQHAFEEPREYMA</sequence>
<evidence type="ECO:0000313" key="2">
    <source>
        <dbReference type="Proteomes" id="UP000623467"/>
    </source>
</evidence>
<proteinExistence type="predicted"/>